<dbReference type="STRING" id="66420.A0A0N1IMW4"/>
<feature type="region of interest" description="Disordered" evidence="1">
    <location>
        <begin position="316"/>
        <end position="337"/>
    </location>
</feature>
<keyword evidence="3" id="KW-1185">Reference proteome</keyword>
<protein>
    <submittedName>
        <fullName evidence="2">Uncharacterized protein</fullName>
    </submittedName>
</protein>
<feature type="compositionally biased region" description="Basic residues" evidence="1">
    <location>
        <begin position="318"/>
        <end position="335"/>
    </location>
</feature>
<accession>A0A0N1IMW4</accession>
<reference evidence="2 3" key="1">
    <citation type="journal article" date="2015" name="Nat. Commun.">
        <title>Outbred genome sequencing and CRISPR/Cas9 gene editing in butterflies.</title>
        <authorList>
            <person name="Li X."/>
            <person name="Fan D."/>
            <person name="Zhang W."/>
            <person name="Liu G."/>
            <person name="Zhang L."/>
            <person name="Zhao L."/>
            <person name="Fang X."/>
            <person name="Chen L."/>
            <person name="Dong Y."/>
            <person name="Chen Y."/>
            <person name="Ding Y."/>
            <person name="Zhao R."/>
            <person name="Feng M."/>
            <person name="Zhu Y."/>
            <person name="Feng Y."/>
            <person name="Jiang X."/>
            <person name="Zhu D."/>
            <person name="Xiang H."/>
            <person name="Feng X."/>
            <person name="Li S."/>
            <person name="Wang J."/>
            <person name="Zhang G."/>
            <person name="Kronforst M.R."/>
            <person name="Wang W."/>
        </authorList>
    </citation>
    <scope>NUCLEOTIDE SEQUENCE [LARGE SCALE GENOMIC DNA]</scope>
    <source>
        <strain evidence="2">Ya'a_city_454_Px</strain>
        <tissue evidence="2">Whole body</tissue>
    </source>
</reference>
<evidence type="ECO:0000256" key="1">
    <source>
        <dbReference type="SAM" id="MobiDB-lite"/>
    </source>
</evidence>
<gene>
    <name evidence="2" type="ORF">RR46_00551</name>
</gene>
<organism evidence="2 3">
    <name type="scientific">Papilio xuthus</name>
    <name type="common">Asian swallowtail butterfly</name>
    <dbReference type="NCBI Taxonomy" id="66420"/>
    <lineage>
        <taxon>Eukaryota</taxon>
        <taxon>Metazoa</taxon>
        <taxon>Ecdysozoa</taxon>
        <taxon>Arthropoda</taxon>
        <taxon>Hexapoda</taxon>
        <taxon>Insecta</taxon>
        <taxon>Pterygota</taxon>
        <taxon>Neoptera</taxon>
        <taxon>Endopterygota</taxon>
        <taxon>Lepidoptera</taxon>
        <taxon>Glossata</taxon>
        <taxon>Ditrysia</taxon>
        <taxon>Papilionoidea</taxon>
        <taxon>Papilionidae</taxon>
        <taxon>Papilioninae</taxon>
        <taxon>Papilio</taxon>
    </lineage>
</organism>
<sequence length="474" mass="54329">MKSTGAIIFAMALVTAITMKAFFASKLALLVTIGMAMKKLYESYSNGIGLPNNPYLYSQYPIDFPSASSQGYSVNGVNTQFASPDMYNPTAVGSQSHSHEIIHQNEVTAQQSQQAPTLLLNSTRSASERWDGKSKLLKFLEPILGSVRNVFEPLANVFYSMPATFRGLNSDVTTASSETNVDENNIKEFLIPQPRHIAQRKMNYRMAPRTKKYTELKVNLERLRQNKDLPDYLKTKKYKFNYPSTYYYPRVKYFVNPNIFITKPNNSRLSQYRKETMRKNETVEEKNNDFITETSDWKPIIMPQITNVTLKANDTNNKVKKSKKKHTRRKNKRTKRDVNNNIVPTFYDQSDLGNDKKIIAFGRGFISIFGSGLFEFLIDPMSVIFKHAGEITKDLIESSTKKKKPPHYYSIAYNMVMHSLDTIAGMFDITNVLTEQYLGDLTKKKNKGYRGRPMFYGTSRATSESYSAYQKSRR</sequence>
<dbReference type="EMBL" id="KQ459219">
    <property type="protein sequence ID" value="KPJ02951.1"/>
    <property type="molecule type" value="Genomic_DNA"/>
</dbReference>
<evidence type="ECO:0000313" key="2">
    <source>
        <dbReference type="EMBL" id="KPJ02951.1"/>
    </source>
</evidence>
<dbReference type="AlphaFoldDB" id="A0A0N1IMW4"/>
<proteinExistence type="predicted"/>
<name>A0A0N1IMW4_PAPXU</name>
<evidence type="ECO:0000313" key="3">
    <source>
        <dbReference type="Proteomes" id="UP000053268"/>
    </source>
</evidence>
<dbReference type="Proteomes" id="UP000053268">
    <property type="component" value="Unassembled WGS sequence"/>
</dbReference>